<gene>
    <name evidence="1" type="ORF">N300_12802</name>
</gene>
<proteinExistence type="predicted"/>
<accession>A0A091IB40</accession>
<sequence length="256" mass="28647">QLSHLLADLKEQVMQLENTKADQADLEKIPLLFLQEDQESILSVLSNLQGQMSSLQDQVSSVQGLACDLQGQKEKVSWMGSPGGLQGCWGEGGLGREGAVEEPQPAHAHLLPARSRLQEIKQELGEEQDLPKPMLGMNTKRAEQLQEQPEKLQGMVGSRGQQQAEVLGVCPTCSTDTRGKLRQLQHYQEHEELLELISQQAVVKVVRQLPWRSQQDEKILKNIQASVVQVQRNCEELSVVTGNLVDEHQQRQQDLE</sequence>
<name>A0A091IB40_CALAN</name>
<keyword evidence="2" id="KW-1185">Reference proteome</keyword>
<dbReference type="EMBL" id="KL218461">
    <property type="protein sequence ID" value="KFP05417.1"/>
    <property type="molecule type" value="Genomic_DNA"/>
</dbReference>
<evidence type="ECO:0000313" key="1">
    <source>
        <dbReference type="EMBL" id="KFP05417.1"/>
    </source>
</evidence>
<protein>
    <submittedName>
        <fullName evidence="1">Glutamine-rich protein 2</fullName>
    </submittedName>
</protein>
<feature type="non-terminal residue" evidence="1">
    <location>
        <position position="256"/>
    </location>
</feature>
<feature type="non-terminal residue" evidence="1">
    <location>
        <position position="1"/>
    </location>
</feature>
<organism evidence="1 2">
    <name type="scientific">Calypte anna</name>
    <name type="common">Anna's hummingbird</name>
    <name type="synonym">Archilochus anna</name>
    <dbReference type="NCBI Taxonomy" id="9244"/>
    <lineage>
        <taxon>Eukaryota</taxon>
        <taxon>Metazoa</taxon>
        <taxon>Chordata</taxon>
        <taxon>Craniata</taxon>
        <taxon>Vertebrata</taxon>
        <taxon>Euteleostomi</taxon>
        <taxon>Archelosauria</taxon>
        <taxon>Archosauria</taxon>
        <taxon>Dinosauria</taxon>
        <taxon>Saurischia</taxon>
        <taxon>Theropoda</taxon>
        <taxon>Coelurosauria</taxon>
        <taxon>Aves</taxon>
        <taxon>Neognathae</taxon>
        <taxon>Neoaves</taxon>
        <taxon>Strisores</taxon>
        <taxon>Apodiformes</taxon>
        <taxon>Trochilidae</taxon>
        <taxon>Calypte</taxon>
    </lineage>
</organism>
<dbReference type="AlphaFoldDB" id="A0A091IB40"/>
<dbReference type="Proteomes" id="UP000054308">
    <property type="component" value="Unassembled WGS sequence"/>
</dbReference>
<evidence type="ECO:0000313" key="2">
    <source>
        <dbReference type="Proteomes" id="UP000054308"/>
    </source>
</evidence>
<dbReference type="STRING" id="9244.A0A091IB40"/>
<reference evidence="1 2" key="1">
    <citation type="submission" date="2014-04" db="EMBL/GenBank/DDBJ databases">
        <title>Genome evolution of avian class.</title>
        <authorList>
            <person name="Zhang G."/>
            <person name="Li C."/>
        </authorList>
    </citation>
    <scope>NUCLEOTIDE SEQUENCE [LARGE SCALE GENOMIC DNA]</scope>
    <source>
        <strain evidence="1">BGI_N300</strain>
    </source>
</reference>